<accession>A0ACC2L6C3</accession>
<protein>
    <submittedName>
        <fullName evidence="1">Uncharacterized protein</fullName>
    </submittedName>
</protein>
<keyword evidence="2" id="KW-1185">Reference proteome</keyword>
<sequence>MFRKGTPQDTCMATTVDVGGGVCGFSGYCRLDGNRTTCLCRNGYTYLDANNTYKGCKENFVLQSCTTDDSVKEPLFGMEEMINTDWPLSNYEH</sequence>
<evidence type="ECO:0000313" key="1">
    <source>
        <dbReference type="EMBL" id="KAJ8628823.1"/>
    </source>
</evidence>
<organism evidence="1 2">
    <name type="scientific">Persea americana</name>
    <name type="common">Avocado</name>
    <dbReference type="NCBI Taxonomy" id="3435"/>
    <lineage>
        <taxon>Eukaryota</taxon>
        <taxon>Viridiplantae</taxon>
        <taxon>Streptophyta</taxon>
        <taxon>Embryophyta</taxon>
        <taxon>Tracheophyta</taxon>
        <taxon>Spermatophyta</taxon>
        <taxon>Magnoliopsida</taxon>
        <taxon>Magnoliidae</taxon>
        <taxon>Laurales</taxon>
        <taxon>Lauraceae</taxon>
        <taxon>Persea</taxon>
    </lineage>
</organism>
<evidence type="ECO:0000313" key="2">
    <source>
        <dbReference type="Proteomes" id="UP001234297"/>
    </source>
</evidence>
<name>A0ACC2L6C3_PERAE</name>
<reference evidence="1 2" key="1">
    <citation type="journal article" date="2022" name="Hortic Res">
        <title>A haplotype resolved chromosomal level avocado genome allows analysis of novel avocado genes.</title>
        <authorList>
            <person name="Nath O."/>
            <person name="Fletcher S.J."/>
            <person name="Hayward A."/>
            <person name="Shaw L.M."/>
            <person name="Masouleh A.K."/>
            <person name="Furtado A."/>
            <person name="Henry R.J."/>
            <person name="Mitter N."/>
        </authorList>
    </citation>
    <scope>NUCLEOTIDE SEQUENCE [LARGE SCALE GENOMIC DNA]</scope>
    <source>
        <strain evidence="2">cv. Hass</strain>
    </source>
</reference>
<dbReference type="Proteomes" id="UP001234297">
    <property type="component" value="Chromosome 7"/>
</dbReference>
<comment type="caution">
    <text evidence="1">The sequence shown here is derived from an EMBL/GenBank/DDBJ whole genome shotgun (WGS) entry which is preliminary data.</text>
</comment>
<dbReference type="EMBL" id="CM056815">
    <property type="protein sequence ID" value="KAJ8628823.1"/>
    <property type="molecule type" value="Genomic_DNA"/>
</dbReference>
<proteinExistence type="predicted"/>
<gene>
    <name evidence="1" type="ORF">MRB53_022146</name>
</gene>